<dbReference type="Proteomes" id="UP000246145">
    <property type="component" value="Unassembled WGS sequence"/>
</dbReference>
<keyword evidence="1 3" id="KW-0238">DNA-binding</keyword>
<evidence type="ECO:0000259" key="5">
    <source>
        <dbReference type="PROSITE" id="PS51755"/>
    </source>
</evidence>
<dbReference type="GO" id="GO:0000156">
    <property type="term" value="F:phosphorelay response regulator activity"/>
    <property type="evidence" value="ECO:0007669"/>
    <property type="project" value="TreeGrafter"/>
</dbReference>
<dbReference type="SMART" id="SM00862">
    <property type="entry name" value="Trans_reg_C"/>
    <property type="match status" value="1"/>
</dbReference>
<dbReference type="GO" id="GO:0006355">
    <property type="term" value="P:regulation of DNA-templated transcription"/>
    <property type="evidence" value="ECO:0007669"/>
    <property type="project" value="InterPro"/>
</dbReference>
<dbReference type="Gene3D" id="3.40.50.2300">
    <property type="match status" value="1"/>
</dbReference>
<dbReference type="InterPro" id="IPR039420">
    <property type="entry name" value="WalR-like"/>
</dbReference>
<dbReference type="SUPFAM" id="SSF46894">
    <property type="entry name" value="C-terminal effector domain of the bipartite response regulators"/>
    <property type="match status" value="1"/>
</dbReference>
<dbReference type="STRING" id="1231391.GCA_000308195_00546"/>
<protein>
    <submittedName>
        <fullName evidence="6">DNA-binding response OmpR family regulator</fullName>
    </submittedName>
</protein>
<dbReference type="SUPFAM" id="SSF52172">
    <property type="entry name" value="CheY-like"/>
    <property type="match status" value="1"/>
</dbReference>
<dbReference type="SMART" id="SM00448">
    <property type="entry name" value="REC"/>
    <property type="match status" value="1"/>
</dbReference>
<feature type="domain" description="Response regulatory" evidence="4">
    <location>
        <begin position="2"/>
        <end position="117"/>
    </location>
</feature>
<dbReference type="OrthoDB" id="9802426at2"/>
<dbReference type="GO" id="GO:0032993">
    <property type="term" value="C:protein-DNA complex"/>
    <property type="evidence" value="ECO:0007669"/>
    <property type="project" value="TreeGrafter"/>
</dbReference>
<feature type="DNA-binding region" description="OmpR/PhoB-type" evidence="3">
    <location>
        <begin position="124"/>
        <end position="222"/>
    </location>
</feature>
<dbReference type="PANTHER" id="PTHR48111">
    <property type="entry name" value="REGULATOR OF RPOS"/>
    <property type="match status" value="1"/>
</dbReference>
<evidence type="ECO:0000256" key="1">
    <source>
        <dbReference type="ARBA" id="ARBA00023125"/>
    </source>
</evidence>
<evidence type="ECO:0000259" key="4">
    <source>
        <dbReference type="PROSITE" id="PS50110"/>
    </source>
</evidence>
<dbReference type="CDD" id="cd00383">
    <property type="entry name" value="trans_reg_C"/>
    <property type="match status" value="1"/>
</dbReference>
<dbReference type="InterPro" id="IPR001867">
    <property type="entry name" value="OmpR/PhoB-type_DNA-bd"/>
</dbReference>
<name>A0A2U1CMU8_9BURK</name>
<evidence type="ECO:0000256" key="3">
    <source>
        <dbReference type="PROSITE-ProRule" id="PRU01091"/>
    </source>
</evidence>
<dbReference type="Gene3D" id="6.10.250.690">
    <property type="match status" value="1"/>
</dbReference>
<organism evidence="6 7">
    <name type="scientific">Pusillimonas noertemannii</name>
    <dbReference type="NCBI Taxonomy" id="305977"/>
    <lineage>
        <taxon>Bacteria</taxon>
        <taxon>Pseudomonadati</taxon>
        <taxon>Pseudomonadota</taxon>
        <taxon>Betaproteobacteria</taxon>
        <taxon>Burkholderiales</taxon>
        <taxon>Alcaligenaceae</taxon>
        <taxon>Pusillimonas</taxon>
    </lineage>
</organism>
<dbReference type="InterPro" id="IPR016032">
    <property type="entry name" value="Sig_transdc_resp-reg_C-effctor"/>
</dbReference>
<dbReference type="Pfam" id="PF00486">
    <property type="entry name" value="Trans_reg_C"/>
    <property type="match status" value="1"/>
</dbReference>
<evidence type="ECO:0000256" key="2">
    <source>
        <dbReference type="PROSITE-ProRule" id="PRU00169"/>
    </source>
</evidence>
<keyword evidence="2" id="KW-0597">Phosphoprotein</keyword>
<gene>
    <name evidence="6" type="ORF">C7440_1832</name>
</gene>
<accession>A0A2U1CMU8</accession>
<feature type="modified residue" description="4-aspartylphosphate" evidence="2">
    <location>
        <position position="51"/>
    </location>
</feature>
<dbReference type="GO" id="GO:0000976">
    <property type="term" value="F:transcription cis-regulatory region binding"/>
    <property type="evidence" value="ECO:0007669"/>
    <property type="project" value="TreeGrafter"/>
</dbReference>
<dbReference type="InterPro" id="IPR011006">
    <property type="entry name" value="CheY-like_superfamily"/>
</dbReference>
<dbReference type="GO" id="GO:0005829">
    <property type="term" value="C:cytosol"/>
    <property type="evidence" value="ECO:0007669"/>
    <property type="project" value="TreeGrafter"/>
</dbReference>
<evidence type="ECO:0000313" key="7">
    <source>
        <dbReference type="Proteomes" id="UP000246145"/>
    </source>
</evidence>
<dbReference type="AlphaFoldDB" id="A0A2U1CMU8"/>
<dbReference type="PROSITE" id="PS50110">
    <property type="entry name" value="RESPONSE_REGULATORY"/>
    <property type="match status" value="1"/>
</dbReference>
<dbReference type="Gene3D" id="1.10.10.10">
    <property type="entry name" value="Winged helix-like DNA-binding domain superfamily/Winged helix DNA-binding domain"/>
    <property type="match status" value="1"/>
</dbReference>
<proteinExistence type="predicted"/>
<dbReference type="Pfam" id="PF00072">
    <property type="entry name" value="Response_reg"/>
    <property type="match status" value="1"/>
</dbReference>
<dbReference type="PROSITE" id="PS51755">
    <property type="entry name" value="OMPR_PHOB"/>
    <property type="match status" value="1"/>
</dbReference>
<feature type="domain" description="OmpR/PhoB-type" evidence="5">
    <location>
        <begin position="124"/>
        <end position="222"/>
    </location>
</feature>
<reference evidence="6 7" key="1">
    <citation type="submission" date="2018-04" db="EMBL/GenBank/DDBJ databases">
        <title>Genomic Encyclopedia of Type Strains, Phase IV (KMG-IV): sequencing the most valuable type-strain genomes for metagenomic binning, comparative biology and taxonomic classification.</title>
        <authorList>
            <person name="Goeker M."/>
        </authorList>
    </citation>
    <scope>NUCLEOTIDE SEQUENCE [LARGE SCALE GENOMIC DNA]</scope>
    <source>
        <strain evidence="6 7">DSM 10065</strain>
    </source>
</reference>
<dbReference type="PANTHER" id="PTHR48111:SF36">
    <property type="entry name" value="TRANSCRIPTIONAL REGULATORY PROTEIN CUTR"/>
    <property type="match status" value="1"/>
</dbReference>
<keyword evidence="7" id="KW-1185">Reference proteome</keyword>
<dbReference type="RefSeq" id="WP_116518305.1">
    <property type="nucleotide sequence ID" value="NZ_JACCEX010000002.1"/>
</dbReference>
<dbReference type="InterPro" id="IPR036388">
    <property type="entry name" value="WH-like_DNA-bd_sf"/>
</dbReference>
<evidence type="ECO:0000313" key="6">
    <source>
        <dbReference type="EMBL" id="PVY62339.1"/>
    </source>
</evidence>
<sequence length="230" mass="25190">MKLLIVDDHGPLRGLLGEHMERCGFVVDQASTGRQALDALEMSRYDAMVLDMGLPDMDGIDVLSARNASRNGPVPCIVLTARDALESKIAGLNAGADDYVLKPVEVAELEARIRAVLRRSSHGFIALAQGNLSYEPESRHVTIAGKVLHLPRREAMMLEELLRSAPRLVIKDVLEERLYAHSEGVTLNAIEALVSRLRRKLESAGASVRIDTVRGLGYRLVAEASQHVQP</sequence>
<dbReference type="InterPro" id="IPR001789">
    <property type="entry name" value="Sig_transdc_resp-reg_receiver"/>
</dbReference>
<comment type="caution">
    <text evidence="6">The sequence shown here is derived from an EMBL/GenBank/DDBJ whole genome shotgun (WGS) entry which is preliminary data.</text>
</comment>
<dbReference type="EMBL" id="QEKO01000002">
    <property type="protein sequence ID" value="PVY62339.1"/>
    <property type="molecule type" value="Genomic_DNA"/>
</dbReference>